<dbReference type="FunFam" id="1.20.1440.230:FF:000001">
    <property type="entry name" value="Mitochondrial NADH dehydrogenase flavoprotein 1"/>
    <property type="match status" value="1"/>
</dbReference>
<dbReference type="Proteomes" id="UP000827092">
    <property type="component" value="Unassembled WGS sequence"/>
</dbReference>
<keyword evidence="15" id="KW-0813">Transport</keyword>
<dbReference type="GO" id="GO:0005743">
    <property type="term" value="C:mitochondrial inner membrane"/>
    <property type="evidence" value="ECO:0007669"/>
    <property type="project" value="UniProtKB-SubCell"/>
</dbReference>
<dbReference type="Pfam" id="PF22461">
    <property type="entry name" value="SLBB_2"/>
    <property type="match status" value="1"/>
</dbReference>
<evidence type="ECO:0000256" key="9">
    <source>
        <dbReference type="ARBA" id="ARBA00022967"/>
    </source>
</evidence>
<dbReference type="GO" id="GO:0006120">
    <property type="term" value="P:mitochondrial electron transport, NADH to ubiquinone"/>
    <property type="evidence" value="ECO:0007669"/>
    <property type="project" value="UniProtKB-ARBA"/>
</dbReference>
<dbReference type="InterPro" id="IPR037225">
    <property type="entry name" value="Nuo51_FMN-bd_sf"/>
</dbReference>
<sequence length="411" mass="44959">MYPFQGDWYKTKEILLKGVDWILKEVKDSGLRGRGGAGFPTGMKWGFMNKPSDGRPKYLVVNADEGEPGTCKDREIMRHDPHKLVEGCLVAGRAMGAIAAYIYIRGEFYNEASNMQLAIKEAYEAGFIGKNACGSGYDFDVFVHRGAGAYICGEETALIESLEGKQGKPRLKPPFPADVGVFGCPTTVANVETVAVAPTICRRGGAWFASFGRPRNSGTKLFNISGHVNHPCTVEEEMSIPLKELIERHAGGVIGGWDNLLGVIPGGSSTPVIPRKVCDDVLMDFDGLVAAQTALGTAAVIVMNKQTDMIKAIQRLIEFYKHESCGQCTPCREGIGWMFKIMNRFVEGSAQVDEITMLYEISKQIEGHTICALGDGAAWPVQGLIRHFRPLIEERIKDYEVANKKSIKASA</sequence>
<evidence type="ECO:0000256" key="6">
    <source>
        <dbReference type="ARBA" id="ARBA00022630"/>
    </source>
</evidence>
<dbReference type="PANTHER" id="PTHR11780">
    <property type="entry name" value="NADH-UBIQUINONE OXIDOREDUCTASE FLAVOPROTEIN 1 NDUFV1"/>
    <property type="match status" value="1"/>
</dbReference>
<dbReference type="GO" id="GO:0046872">
    <property type="term" value="F:metal ion binding"/>
    <property type="evidence" value="ECO:0007669"/>
    <property type="project" value="UniProtKB-KW"/>
</dbReference>
<dbReference type="NCBIfam" id="NF010120">
    <property type="entry name" value="PRK13596.1"/>
    <property type="match status" value="1"/>
</dbReference>
<keyword evidence="5 15" id="KW-0004">4Fe-4S</keyword>
<evidence type="ECO:0000256" key="14">
    <source>
        <dbReference type="ARBA" id="ARBA00048769"/>
    </source>
</evidence>
<comment type="cofactor">
    <cofactor evidence="1 15">
        <name>FMN</name>
        <dbReference type="ChEBI" id="CHEBI:58210"/>
    </cofactor>
</comment>
<protein>
    <recommendedName>
        <fullName evidence="4 15">NADH dehydrogenase [ubiquinone] flavoprotein 1, mitochondrial</fullName>
        <ecNumber evidence="15">7.1.1.2</ecNumber>
    </recommendedName>
</protein>
<dbReference type="FunFam" id="3.40.50.11540:FF:000001">
    <property type="entry name" value="NADH dehydrogenase [ubiquinone] flavoprotein 1, mitochondrial"/>
    <property type="match status" value="1"/>
</dbReference>
<dbReference type="FunFam" id="3.10.20.600:FF:000001">
    <property type="entry name" value="NADH dehydrogenase [ubiquinone] flavoprotein 1, mitochondrial"/>
    <property type="match status" value="1"/>
</dbReference>
<comment type="function">
    <text evidence="15">Core subunit of the mitochondrial membrane respiratory chain NADH dehydrogenase (Complex I) which catalyzes electron transfer from NADH through the respiratory chain, using ubiquinone as an electron acceptor. Essential for the catalytic activity and assembly of complex I.</text>
</comment>
<comment type="catalytic activity">
    <reaction evidence="14">
        <text>a ubiquinone + NADH + 5 H(+)(in) = a ubiquinol + NAD(+) + 4 H(+)(out)</text>
        <dbReference type="Rhea" id="RHEA:29091"/>
        <dbReference type="Rhea" id="RHEA-COMP:9565"/>
        <dbReference type="Rhea" id="RHEA-COMP:9566"/>
        <dbReference type="ChEBI" id="CHEBI:15378"/>
        <dbReference type="ChEBI" id="CHEBI:16389"/>
        <dbReference type="ChEBI" id="CHEBI:17976"/>
        <dbReference type="ChEBI" id="CHEBI:57540"/>
        <dbReference type="ChEBI" id="CHEBI:57945"/>
        <dbReference type="EC" id="7.1.1.2"/>
    </reaction>
    <physiologicalReaction direction="left-to-right" evidence="14">
        <dbReference type="Rhea" id="RHEA:29092"/>
    </physiologicalReaction>
</comment>
<dbReference type="Gene3D" id="1.20.1440.230">
    <property type="entry name" value="NADH-ubiquinone oxidoreductase 51kDa subunit, iron-sulphur binding domain"/>
    <property type="match status" value="1"/>
</dbReference>
<dbReference type="InterPro" id="IPR037207">
    <property type="entry name" value="Nuop51_4Fe4S-bd_sf"/>
</dbReference>
<feature type="domain" description="NADH-ubiquinone oxidoreductase 51kDa subunit iron-sulphur binding" evidence="16">
    <location>
        <begin position="310"/>
        <end position="355"/>
    </location>
</feature>
<keyword evidence="15" id="KW-0249">Electron transport</keyword>
<evidence type="ECO:0000256" key="5">
    <source>
        <dbReference type="ARBA" id="ARBA00022485"/>
    </source>
</evidence>
<evidence type="ECO:0000256" key="1">
    <source>
        <dbReference type="ARBA" id="ARBA00001917"/>
    </source>
</evidence>
<evidence type="ECO:0000256" key="13">
    <source>
        <dbReference type="ARBA" id="ARBA00046881"/>
    </source>
</evidence>
<dbReference type="SUPFAM" id="SSF140490">
    <property type="entry name" value="Nqo1C-terminal domain-like"/>
    <property type="match status" value="1"/>
</dbReference>
<dbReference type="Gene3D" id="3.10.20.600">
    <property type="match status" value="1"/>
</dbReference>
<dbReference type="SMART" id="SM00928">
    <property type="entry name" value="NADH_4Fe-4S"/>
    <property type="match status" value="1"/>
</dbReference>
<keyword evidence="12 15" id="KW-0520">NAD</keyword>
<comment type="caution">
    <text evidence="17">The sequence shown here is derived from an EMBL/GenBank/DDBJ whole genome shotgun (WGS) entry which is preliminary data.</text>
</comment>
<dbReference type="PANTHER" id="PTHR11780:SF10">
    <property type="entry name" value="NADH DEHYDROGENASE [UBIQUINONE] FLAVOPROTEIN 1, MITOCHONDRIAL"/>
    <property type="match status" value="1"/>
</dbReference>
<dbReference type="InterPro" id="IPR019575">
    <property type="entry name" value="Nuop51_4Fe4S-bd"/>
</dbReference>
<dbReference type="AlphaFoldDB" id="A0AAV6VR16"/>
<keyword evidence="9" id="KW-1278">Translocase</keyword>
<dbReference type="EMBL" id="JAFNEN010000039">
    <property type="protein sequence ID" value="KAG8198501.1"/>
    <property type="molecule type" value="Genomic_DNA"/>
</dbReference>
<evidence type="ECO:0000256" key="8">
    <source>
        <dbReference type="ARBA" id="ARBA00022723"/>
    </source>
</evidence>
<dbReference type="Pfam" id="PF10589">
    <property type="entry name" value="NADH_4Fe-4S"/>
    <property type="match status" value="1"/>
</dbReference>
<gene>
    <name evidence="17" type="ORF">JTE90_017367</name>
</gene>
<accession>A0AAV6VR16</accession>
<evidence type="ECO:0000256" key="12">
    <source>
        <dbReference type="ARBA" id="ARBA00023027"/>
    </source>
</evidence>
<dbReference type="EC" id="7.1.1.2" evidence="15"/>
<keyword evidence="11 15" id="KW-0411">Iron-sulfur</keyword>
<evidence type="ECO:0000256" key="10">
    <source>
        <dbReference type="ARBA" id="ARBA00023004"/>
    </source>
</evidence>
<reference evidence="17 18" key="1">
    <citation type="journal article" date="2022" name="Nat. Ecol. Evol.">
        <title>A masculinizing supergene underlies an exaggerated male reproductive morph in a spider.</title>
        <authorList>
            <person name="Hendrickx F."/>
            <person name="De Corte Z."/>
            <person name="Sonet G."/>
            <person name="Van Belleghem S.M."/>
            <person name="Kostlbacher S."/>
            <person name="Vangestel C."/>
        </authorList>
    </citation>
    <scope>NUCLEOTIDE SEQUENCE [LARGE SCALE GENOMIC DNA]</scope>
    <source>
        <strain evidence="17">W744_W776</strain>
    </source>
</reference>
<evidence type="ECO:0000256" key="11">
    <source>
        <dbReference type="ARBA" id="ARBA00023014"/>
    </source>
</evidence>
<dbReference type="InterPro" id="IPR011538">
    <property type="entry name" value="Nuo51_FMN-bd"/>
</dbReference>
<keyword evidence="6 15" id="KW-0285">Flavoprotein</keyword>
<evidence type="ECO:0000256" key="4">
    <source>
        <dbReference type="ARBA" id="ARBA00022402"/>
    </source>
</evidence>
<dbReference type="SUPFAM" id="SSF142019">
    <property type="entry name" value="Nqo1 FMN-binding domain-like"/>
    <property type="match status" value="1"/>
</dbReference>
<evidence type="ECO:0000256" key="3">
    <source>
        <dbReference type="ARBA" id="ARBA00007523"/>
    </source>
</evidence>
<dbReference type="GO" id="GO:0008137">
    <property type="term" value="F:NADH dehydrogenase (ubiquinone) activity"/>
    <property type="evidence" value="ECO:0007669"/>
    <property type="project" value="UniProtKB-EC"/>
</dbReference>
<dbReference type="GO" id="GO:0010181">
    <property type="term" value="F:FMN binding"/>
    <property type="evidence" value="ECO:0007669"/>
    <property type="project" value="InterPro"/>
</dbReference>
<evidence type="ECO:0000256" key="2">
    <source>
        <dbReference type="ARBA" id="ARBA00001966"/>
    </source>
</evidence>
<evidence type="ECO:0000259" key="16">
    <source>
        <dbReference type="SMART" id="SM00928"/>
    </source>
</evidence>
<proteinExistence type="inferred from homology"/>
<keyword evidence="7 15" id="KW-0288">FMN</keyword>
<dbReference type="InterPro" id="IPR054765">
    <property type="entry name" value="SLBB_dom"/>
</dbReference>
<dbReference type="Pfam" id="PF01512">
    <property type="entry name" value="Complex1_51K"/>
    <property type="match status" value="1"/>
</dbReference>
<evidence type="ECO:0000313" key="18">
    <source>
        <dbReference type="Proteomes" id="UP000827092"/>
    </source>
</evidence>
<dbReference type="NCBIfam" id="TIGR01959">
    <property type="entry name" value="nuoF_fam"/>
    <property type="match status" value="1"/>
</dbReference>
<dbReference type="InterPro" id="IPR011537">
    <property type="entry name" value="NADH-UbQ_OxRdtase_suF"/>
</dbReference>
<keyword evidence="15" id="KW-0679">Respiratory chain</keyword>
<dbReference type="GO" id="GO:0051539">
    <property type="term" value="F:4 iron, 4 sulfur cluster binding"/>
    <property type="evidence" value="ECO:0007669"/>
    <property type="project" value="UniProtKB-UniRule"/>
</dbReference>
<comment type="subunit">
    <text evidence="13">Core subunit of respiratory chain NADH dehydrogenase (Complex I) which is composed of 45 different subunits. This is a component of the flavoprotein-sulfur (FP) fragment of the enzyme. Interacts with RAB5IF.</text>
</comment>
<comment type="subcellular location">
    <subcellularLocation>
        <location evidence="15">Mitochondrion inner membrane</location>
        <topology evidence="15">Peripheral membrane protein</topology>
        <orientation evidence="15">Matrix side</orientation>
    </subcellularLocation>
</comment>
<keyword evidence="15" id="KW-0999">Mitochondrion inner membrane</keyword>
<keyword evidence="15" id="KW-0496">Mitochondrion</keyword>
<dbReference type="SUPFAM" id="SSF142984">
    <property type="entry name" value="Nqo1 middle domain-like"/>
    <property type="match status" value="1"/>
</dbReference>
<dbReference type="InterPro" id="IPR050837">
    <property type="entry name" value="ComplexI_51kDa_subunit"/>
</dbReference>
<keyword evidence="8 15" id="KW-0479">Metal-binding</keyword>
<evidence type="ECO:0000256" key="15">
    <source>
        <dbReference type="RuleBase" id="RU364066"/>
    </source>
</evidence>
<dbReference type="InterPro" id="IPR001949">
    <property type="entry name" value="NADH-UbQ_OxRdtase_51kDa_CS"/>
</dbReference>
<keyword evidence="15" id="KW-0472">Membrane</keyword>
<evidence type="ECO:0000256" key="7">
    <source>
        <dbReference type="ARBA" id="ARBA00022643"/>
    </source>
</evidence>
<dbReference type="PROSITE" id="PS00644">
    <property type="entry name" value="COMPLEX1_51K_1"/>
    <property type="match status" value="1"/>
</dbReference>
<comment type="cofactor">
    <cofactor evidence="2 15">
        <name>[4Fe-4S] cluster</name>
        <dbReference type="ChEBI" id="CHEBI:49883"/>
    </cofactor>
</comment>
<comment type="similarity">
    <text evidence="3 15">Belongs to the complex I 51 kDa subunit family.</text>
</comment>
<keyword evidence="18" id="KW-1185">Reference proteome</keyword>
<name>A0AAV6VR16_9ARAC</name>
<evidence type="ECO:0000313" key="17">
    <source>
        <dbReference type="EMBL" id="KAG8198501.1"/>
    </source>
</evidence>
<dbReference type="Gene3D" id="3.40.50.11540">
    <property type="entry name" value="NADH-ubiquinone oxidoreductase 51kDa subunit"/>
    <property type="match status" value="1"/>
</dbReference>
<keyword evidence="10 15" id="KW-0408">Iron</keyword>
<organism evidence="17 18">
    <name type="scientific">Oedothorax gibbosus</name>
    <dbReference type="NCBI Taxonomy" id="931172"/>
    <lineage>
        <taxon>Eukaryota</taxon>
        <taxon>Metazoa</taxon>
        <taxon>Ecdysozoa</taxon>
        <taxon>Arthropoda</taxon>
        <taxon>Chelicerata</taxon>
        <taxon>Arachnida</taxon>
        <taxon>Araneae</taxon>
        <taxon>Araneomorphae</taxon>
        <taxon>Entelegynae</taxon>
        <taxon>Araneoidea</taxon>
        <taxon>Linyphiidae</taxon>
        <taxon>Erigoninae</taxon>
        <taxon>Oedothorax</taxon>
    </lineage>
</organism>
<dbReference type="GO" id="GO:0051287">
    <property type="term" value="F:NAD binding"/>
    <property type="evidence" value="ECO:0007669"/>
    <property type="project" value="UniProtKB-UniRule"/>
</dbReference>
<keyword evidence="15" id="KW-0809">Transit peptide</keyword>
<dbReference type="PROSITE" id="PS00645">
    <property type="entry name" value="COMPLEX1_51K_2"/>
    <property type="match status" value="1"/>
</dbReference>